<feature type="domain" description="GH15-like" evidence="2">
    <location>
        <begin position="444"/>
        <end position="642"/>
    </location>
</feature>
<dbReference type="InterPro" id="IPR011613">
    <property type="entry name" value="GH15-like"/>
</dbReference>
<accession>A0A7X0SME3</accession>
<dbReference type="InterPro" id="IPR012341">
    <property type="entry name" value="6hp_glycosidase-like_sf"/>
</dbReference>
<keyword evidence="1" id="KW-0732">Signal</keyword>
<reference evidence="3 4" key="1">
    <citation type="submission" date="2020-08" db="EMBL/GenBank/DDBJ databases">
        <title>Cohnella phylogeny.</title>
        <authorList>
            <person name="Dunlap C."/>
        </authorList>
    </citation>
    <scope>NUCLEOTIDE SEQUENCE [LARGE SCALE GENOMIC DNA]</scope>
    <source>
        <strain evidence="3 4">CBP 2801</strain>
    </source>
</reference>
<evidence type="ECO:0000313" key="4">
    <source>
        <dbReference type="Proteomes" id="UP000564644"/>
    </source>
</evidence>
<dbReference type="EMBL" id="JACJVO010000020">
    <property type="protein sequence ID" value="MBB6732551.1"/>
    <property type="molecule type" value="Genomic_DNA"/>
</dbReference>
<dbReference type="PANTHER" id="PTHR31616:SF0">
    <property type="entry name" value="GLUCAN 1,4-ALPHA-GLUCOSIDASE"/>
    <property type="match status" value="1"/>
</dbReference>
<dbReference type="Pfam" id="PF00723">
    <property type="entry name" value="Glyco_hydro_15"/>
    <property type="match status" value="1"/>
</dbReference>
<gene>
    <name evidence="3" type="ORF">H7C18_16640</name>
</gene>
<dbReference type="PANTHER" id="PTHR31616">
    <property type="entry name" value="TREHALASE"/>
    <property type="match status" value="1"/>
</dbReference>
<dbReference type="InterPro" id="IPR008928">
    <property type="entry name" value="6-hairpin_glycosidase_sf"/>
</dbReference>
<sequence>MGYNRLWKRGGLAALALSLVGTALPMLAPAASADTPTSPTTQSATSLYMSNWTDSMNIWMASKLSQNDTGTYGPRIGEMRISNDFNTNQIKDYSGFFRDETHSVKYDQIHSFNSEAYYDDGGILRTKYLDYGGSNMPLTVTKDYAMVPNQNFTVATYTFTNSGSSAINYNLLEQIHVNNKTLGGTNSTNSASYDSARNALFVNMSNSGQYYVALGAFQTMTGYQAANDADSSLSSSTVAPWYTFDDNGTLKNNASVTAADISVAFNKSFTIPANSSVTLSFVATVRDTLAHAQSAVDTALGQTASYWFTQTQSAYATWLSGGKPVSFADAGINSAYKRSLIAIKNSINPVSGAMPATTNPIAYGYKVWARDSAVTAMILDQAGFTAEAEKYWYWLRDRQQSDGSFKTTFNLWDSSYVSFVEPEHDAIGIFLIGAYLHYKITGSSTFLNNIWTGYKKSADFIYNAIGSDPYQFGPADASIWEETVEYNIFTQSLYATGLDAAQYMARAKSLPSLADDYNGVASKIRTSINRDDTWSPKGMWNGTNFNRAVTTSGGSNTLVDASSMAAIVYGTIDAASSRASSHVSAVLSHLQHDTYGIARYDSDNFYYTSPYSPAGNEAQSDEPSWPQMTSYHALYSIYKGDLTTALAELKWMVSRMGVGYMAPGEAVSRITLKPLPSTMLEPVTAAWFVLTALAYGGQADLRVISPQANVGAYKTISVTTNVSADLSQYSNVPYYLDNNASASGSGDTDIQRVYISNDASNLYVRIKNKSGSLSAFNTAPRFAVMVYAEDYKHGSASSSSTGMYGGTLDHAAQYMVGRWSDSNDFSAFRVSGGSWTFDHTITGVTAPQWSTSTGDIEMVIPLSELSSTGAVATGDFSNLNVVLVRQNPTTSAWTDDDVQALHDRIMTSGEAWFYGNVQ</sequence>
<dbReference type="GO" id="GO:0004553">
    <property type="term" value="F:hydrolase activity, hydrolyzing O-glycosyl compounds"/>
    <property type="evidence" value="ECO:0007669"/>
    <property type="project" value="UniProtKB-ARBA"/>
</dbReference>
<dbReference type="SUPFAM" id="SSF48208">
    <property type="entry name" value="Six-hairpin glycosidases"/>
    <property type="match status" value="1"/>
</dbReference>
<evidence type="ECO:0000313" key="3">
    <source>
        <dbReference type="EMBL" id="MBB6732551.1"/>
    </source>
</evidence>
<name>A0A7X0SME3_9BACL</name>
<dbReference type="RefSeq" id="WP_185130211.1">
    <property type="nucleotide sequence ID" value="NZ_JACJVO010000020.1"/>
</dbReference>
<dbReference type="GO" id="GO:0005975">
    <property type="term" value="P:carbohydrate metabolic process"/>
    <property type="evidence" value="ECO:0007669"/>
    <property type="project" value="InterPro"/>
</dbReference>
<evidence type="ECO:0000259" key="2">
    <source>
        <dbReference type="Pfam" id="PF00723"/>
    </source>
</evidence>
<evidence type="ECO:0000256" key="1">
    <source>
        <dbReference type="SAM" id="SignalP"/>
    </source>
</evidence>
<dbReference type="Gene3D" id="1.50.10.10">
    <property type="match status" value="1"/>
</dbReference>
<feature type="signal peptide" evidence="1">
    <location>
        <begin position="1"/>
        <end position="33"/>
    </location>
</feature>
<feature type="chain" id="PRO_5031274160" description="GH15-like domain-containing protein" evidence="1">
    <location>
        <begin position="34"/>
        <end position="918"/>
    </location>
</feature>
<organism evidence="3 4">
    <name type="scientific">Cohnella zeiphila</name>
    <dbReference type="NCBI Taxonomy" id="2761120"/>
    <lineage>
        <taxon>Bacteria</taxon>
        <taxon>Bacillati</taxon>
        <taxon>Bacillota</taxon>
        <taxon>Bacilli</taxon>
        <taxon>Bacillales</taxon>
        <taxon>Paenibacillaceae</taxon>
        <taxon>Cohnella</taxon>
    </lineage>
</organism>
<protein>
    <recommendedName>
        <fullName evidence="2">GH15-like domain-containing protein</fullName>
    </recommendedName>
</protein>
<dbReference type="Proteomes" id="UP000564644">
    <property type="component" value="Unassembled WGS sequence"/>
</dbReference>
<comment type="caution">
    <text evidence="3">The sequence shown here is derived from an EMBL/GenBank/DDBJ whole genome shotgun (WGS) entry which is preliminary data.</text>
</comment>
<keyword evidence="4" id="KW-1185">Reference proteome</keyword>
<dbReference type="AlphaFoldDB" id="A0A7X0SME3"/>
<proteinExistence type="predicted"/>